<proteinExistence type="predicted"/>
<reference evidence="5" key="1">
    <citation type="submission" date="2015-11" db="EMBL/GenBank/DDBJ databases">
        <title>De novo transcriptome assembly of four potential Pierce s Disease insect vectors from Arizona vineyards.</title>
        <authorList>
            <person name="Tassone E.E."/>
        </authorList>
    </citation>
    <scope>NUCLEOTIDE SEQUENCE</scope>
</reference>
<accession>A0A1B6JGT9</accession>
<evidence type="ECO:0000259" key="3">
    <source>
        <dbReference type="Pfam" id="PF05225"/>
    </source>
</evidence>
<protein>
    <recommendedName>
        <fullName evidence="6">HTH CENPB-type domain-containing protein</fullName>
    </recommendedName>
</protein>
<name>A0A1B6JGT9_9HEMI</name>
<feature type="domain" description="DDE-1" evidence="2">
    <location>
        <begin position="213"/>
        <end position="323"/>
    </location>
</feature>
<dbReference type="GO" id="GO:0005634">
    <property type="term" value="C:nucleus"/>
    <property type="evidence" value="ECO:0007669"/>
    <property type="project" value="UniProtKB-SubCell"/>
</dbReference>
<dbReference type="GO" id="GO:0003677">
    <property type="term" value="F:DNA binding"/>
    <property type="evidence" value="ECO:0007669"/>
    <property type="project" value="InterPro"/>
</dbReference>
<evidence type="ECO:0008006" key="6">
    <source>
        <dbReference type="Google" id="ProtNLM"/>
    </source>
</evidence>
<gene>
    <name evidence="4" type="ORF">g.52114</name>
    <name evidence="5" type="ORF">g.52115</name>
</gene>
<dbReference type="InterPro" id="IPR036397">
    <property type="entry name" value="RNaseH_sf"/>
</dbReference>
<dbReference type="InterPro" id="IPR004875">
    <property type="entry name" value="DDE_SF_endonuclease_dom"/>
</dbReference>
<dbReference type="InterPro" id="IPR009057">
    <property type="entry name" value="Homeodomain-like_sf"/>
</dbReference>
<dbReference type="Gene3D" id="1.10.10.60">
    <property type="entry name" value="Homeodomain-like"/>
    <property type="match status" value="1"/>
</dbReference>
<dbReference type="EMBL" id="GECU01009289">
    <property type="protein sequence ID" value="JAS98417.1"/>
    <property type="molecule type" value="Transcribed_RNA"/>
</dbReference>
<evidence type="ECO:0000256" key="1">
    <source>
        <dbReference type="ARBA" id="ARBA00004123"/>
    </source>
</evidence>
<organism evidence="5">
    <name type="scientific">Homalodisca liturata</name>
    <dbReference type="NCBI Taxonomy" id="320908"/>
    <lineage>
        <taxon>Eukaryota</taxon>
        <taxon>Metazoa</taxon>
        <taxon>Ecdysozoa</taxon>
        <taxon>Arthropoda</taxon>
        <taxon>Hexapoda</taxon>
        <taxon>Insecta</taxon>
        <taxon>Pterygota</taxon>
        <taxon>Neoptera</taxon>
        <taxon>Paraneoptera</taxon>
        <taxon>Hemiptera</taxon>
        <taxon>Auchenorrhyncha</taxon>
        <taxon>Membracoidea</taxon>
        <taxon>Cicadellidae</taxon>
        <taxon>Cicadellinae</taxon>
        <taxon>Proconiini</taxon>
        <taxon>Homalodisca</taxon>
    </lineage>
</organism>
<dbReference type="EMBL" id="GECU01022664">
    <property type="protein sequence ID" value="JAS85042.1"/>
    <property type="molecule type" value="Transcribed_RNA"/>
</dbReference>
<feature type="domain" description="HTH psq-type" evidence="3">
    <location>
        <begin position="15"/>
        <end position="50"/>
    </location>
</feature>
<dbReference type="PANTHER" id="PTHR19303">
    <property type="entry name" value="TRANSPOSON"/>
    <property type="match status" value="1"/>
</dbReference>
<dbReference type="InterPro" id="IPR007889">
    <property type="entry name" value="HTH_Psq"/>
</dbReference>
<evidence type="ECO:0000313" key="5">
    <source>
        <dbReference type="EMBL" id="JAS98417.1"/>
    </source>
</evidence>
<dbReference type="Gene3D" id="3.30.420.10">
    <property type="entry name" value="Ribonuclease H-like superfamily/Ribonuclease H"/>
    <property type="match status" value="1"/>
</dbReference>
<dbReference type="AlphaFoldDB" id="A0A1B6JGT9"/>
<dbReference type="Pfam" id="PF05225">
    <property type="entry name" value="HTH_psq"/>
    <property type="match status" value="1"/>
</dbReference>
<evidence type="ECO:0000259" key="2">
    <source>
        <dbReference type="Pfam" id="PF03184"/>
    </source>
</evidence>
<dbReference type="InterPro" id="IPR050863">
    <property type="entry name" value="CenT-Element_Derived"/>
</dbReference>
<dbReference type="SUPFAM" id="SSF46689">
    <property type="entry name" value="Homeodomain-like"/>
    <property type="match status" value="1"/>
</dbReference>
<evidence type="ECO:0000313" key="4">
    <source>
        <dbReference type="EMBL" id="JAS85042.1"/>
    </source>
</evidence>
<sequence length="323" mass="36870">MPWTYTRKTDKQSWTEDQLNEAMDSIKDGSSIRGAGKKFEIPESTLRDKLKAKDSLMPTLGRKPVFDKTQETEIASHVVKLANLFYGLTPIELRRLAYDFATKLNLKNNFDTEKKVAGKDWFYGFLRRNPEIRLREPDNTSINRMSSFNEEEVSRFYTNLQKVFDKHAYPPSRIFNQDETGISNVQKKSAKVYAKKGQKRVGTATSAERGRTITLVCCVSASGSYVPPMIIYPRMRIAAHLKRGGPAGTVYECSKNTWSNVQLFVKWLEHFCAHTKPSKDDPVLLICDNHGSHITLEAYEVCKKNHITLVSIPPHTSHRLQPL</sequence>
<dbReference type="PANTHER" id="PTHR19303:SF71">
    <property type="entry name" value="ZINC FINGER PHD-TYPE DOMAIN-CONTAINING PROTEIN"/>
    <property type="match status" value="1"/>
</dbReference>
<comment type="subcellular location">
    <subcellularLocation>
        <location evidence="1">Nucleus</location>
    </subcellularLocation>
</comment>
<feature type="non-terminal residue" evidence="5">
    <location>
        <position position="323"/>
    </location>
</feature>
<dbReference type="Pfam" id="PF03184">
    <property type="entry name" value="DDE_1"/>
    <property type="match status" value="1"/>
</dbReference>